<evidence type="ECO:0000313" key="3">
    <source>
        <dbReference type="Proteomes" id="UP000280834"/>
    </source>
</evidence>
<sequence>MSEVSPFMQLIKSLKNANYYLFIYVYMTAYWISNLIIIGICNRSLNYFNILNVSFQN</sequence>
<accession>A0A0R3QWL1</accession>
<keyword evidence="1" id="KW-1133">Transmembrane helix</keyword>
<protein>
    <submittedName>
        <fullName evidence="2 4">Uncharacterized protein</fullName>
    </submittedName>
</protein>
<evidence type="ECO:0000313" key="2">
    <source>
        <dbReference type="EMBL" id="VDO34470.1"/>
    </source>
</evidence>
<dbReference type="AlphaFoldDB" id="A0A0R3QWL1"/>
<reference evidence="4" key="1">
    <citation type="submission" date="2017-02" db="UniProtKB">
        <authorList>
            <consortium name="WormBaseParasite"/>
        </authorList>
    </citation>
    <scope>IDENTIFICATION</scope>
</reference>
<proteinExistence type="predicted"/>
<keyword evidence="1" id="KW-0812">Transmembrane</keyword>
<evidence type="ECO:0000313" key="4">
    <source>
        <dbReference type="WBParaSite" id="BTMF_0001211901-mRNA-1"/>
    </source>
</evidence>
<keyword evidence="1" id="KW-0472">Membrane</keyword>
<gene>
    <name evidence="2" type="ORF">BTMF_LOCUS10147</name>
</gene>
<dbReference type="WBParaSite" id="BTMF_0001211901-mRNA-1">
    <property type="protein sequence ID" value="BTMF_0001211901-mRNA-1"/>
    <property type="gene ID" value="BTMF_0001211901"/>
</dbReference>
<dbReference type="Proteomes" id="UP000280834">
    <property type="component" value="Unassembled WGS sequence"/>
</dbReference>
<organism evidence="4">
    <name type="scientific">Brugia timori</name>
    <dbReference type="NCBI Taxonomy" id="42155"/>
    <lineage>
        <taxon>Eukaryota</taxon>
        <taxon>Metazoa</taxon>
        <taxon>Ecdysozoa</taxon>
        <taxon>Nematoda</taxon>
        <taxon>Chromadorea</taxon>
        <taxon>Rhabditida</taxon>
        <taxon>Spirurina</taxon>
        <taxon>Spiruromorpha</taxon>
        <taxon>Filarioidea</taxon>
        <taxon>Onchocercidae</taxon>
        <taxon>Brugia</taxon>
    </lineage>
</organism>
<keyword evidence="3" id="KW-1185">Reference proteome</keyword>
<dbReference type="EMBL" id="UZAG01017388">
    <property type="protein sequence ID" value="VDO34470.1"/>
    <property type="molecule type" value="Genomic_DNA"/>
</dbReference>
<name>A0A0R3QWL1_9BILA</name>
<reference evidence="2 3" key="2">
    <citation type="submission" date="2018-11" db="EMBL/GenBank/DDBJ databases">
        <authorList>
            <consortium name="Pathogen Informatics"/>
        </authorList>
    </citation>
    <scope>NUCLEOTIDE SEQUENCE [LARGE SCALE GENOMIC DNA]</scope>
</reference>
<evidence type="ECO:0000256" key="1">
    <source>
        <dbReference type="SAM" id="Phobius"/>
    </source>
</evidence>
<feature type="transmembrane region" description="Helical" evidence="1">
    <location>
        <begin position="20"/>
        <end position="41"/>
    </location>
</feature>